<evidence type="ECO:0000256" key="7">
    <source>
        <dbReference type="ARBA" id="ARBA00022618"/>
    </source>
</evidence>
<keyword evidence="7" id="KW-0132">Cell division</keyword>
<keyword evidence="9" id="KW-0378">Hydrolase</keyword>
<proteinExistence type="inferred from homology"/>
<comment type="subcellular location">
    <subcellularLocation>
        <location evidence="2">Cytoplasm</location>
    </subcellularLocation>
    <subcellularLocation>
        <location evidence="1">Nucleus</location>
    </subcellularLocation>
</comment>
<keyword evidence="11" id="KW-0539">Nucleus</keyword>
<dbReference type="Pfam" id="PF14671">
    <property type="entry name" value="DSPn"/>
    <property type="match status" value="1"/>
</dbReference>
<reference evidence="17" key="2">
    <citation type="journal article" date="2023" name="Microbiol Resour">
        <title>Decontamination and Annotation of the Draft Genome Sequence of the Oomycete Lagenidium giganteum ARSEF 373.</title>
        <authorList>
            <person name="Morgan W.R."/>
            <person name="Tartar A."/>
        </authorList>
    </citation>
    <scope>NUCLEOTIDE SEQUENCE</scope>
    <source>
        <strain evidence="17">ARSEF 373</strain>
    </source>
</reference>
<evidence type="ECO:0000256" key="13">
    <source>
        <dbReference type="ARBA" id="ARBA00023306"/>
    </source>
</evidence>
<keyword evidence="5" id="KW-0963">Cytoplasm</keyword>
<gene>
    <name evidence="17" type="ORF">N0F65_004477</name>
</gene>
<dbReference type="InterPro" id="IPR020422">
    <property type="entry name" value="TYR_PHOSPHATASE_DUAL_dom"/>
</dbReference>
<keyword evidence="12" id="KW-0469">Meiosis</keyword>
<evidence type="ECO:0000256" key="10">
    <source>
        <dbReference type="ARBA" id="ARBA00022912"/>
    </source>
</evidence>
<dbReference type="Proteomes" id="UP001146120">
    <property type="component" value="Unassembled WGS sequence"/>
</dbReference>
<dbReference type="PROSITE" id="PS00383">
    <property type="entry name" value="TYR_PHOSPHATASE_1"/>
    <property type="match status" value="1"/>
</dbReference>
<sequence>MATKLSMLIEFIPNYVYYTQLAVDPEPREGLIYFCIDKKLQYNNFYLDFGPLSLGCTFQFCNVMNKMLASAVQTKRKIYFYSSPDPKLRANAVCLLGCWGVLFQGMAPEVAFTPFASMAFPSFHDASPVECKYRLDIIDCLKGVAKAVQSGYVHPPTFDVHDYHHYEQVENGDLTWISPKFLAFAGPHDKYSVSPEGYVALTPEHYIPYFKKKHVTLVVRLNEKMYDERRFTRAGIAHLNLYYPDGTNPPEYILKQFIDACEATSGAVAVHCKAGLGRTGTCIGAYMMKHHFFTAKEAIGWLRLCRPGSVIGPQQQYMDVIQPKMWQAGGKHDNRGILEKALPGVIASMFTLRAPEATPPPSPRSPGHTKPPLPKTSAVSSQKDKAGTQGDNLVRLKQTYQHHYVR</sequence>
<evidence type="ECO:0000256" key="2">
    <source>
        <dbReference type="ARBA" id="ARBA00004496"/>
    </source>
</evidence>
<dbReference type="GO" id="GO:0033554">
    <property type="term" value="P:cellular response to stress"/>
    <property type="evidence" value="ECO:0007669"/>
    <property type="project" value="UniProtKB-ARBA"/>
</dbReference>
<keyword evidence="6" id="KW-0597">Phosphoprotein</keyword>
<dbReference type="GO" id="GO:0031981">
    <property type="term" value="C:nuclear lumen"/>
    <property type="evidence" value="ECO:0007669"/>
    <property type="project" value="UniProtKB-ARBA"/>
</dbReference>
<dbReference type="InterPro" id="IPR044506">
    <property type="entry name" value="CDC14_C"/>
</dbReference>
<feature type="compositionally biased region" description="Pro residues" evidence="14">
    <location>
        <begin position="357"/>
        <end position="374"/>
    </location>
</feature>
<dbReference type="GO" id="GO:0005737">
    <property type="term" value="C:cytoplasm"/>
    <property type="evidence" value="ECO:0007669"/>
    <property type="project" value="UniProtKB-SubCell"/>
</dbReference>
<dbReference type="SMART" id="SM00404">
    <property type="entry name" value="PTPc_motif"/>
    <property type="match status" value="1"/>
</dbReference>
<feature type="domain" description="Tyrosine-protein phosphatase" evidence="15">
    <location>
        <begin position="172"/>
        <end position="330"/>
    </location>
</feature>
<keyword evidence="13" id="KW-0131">Cell cycle</keyword>
<dbReference type="GO" id="GO:0051321">
    <property type="term" value="P:meiotic cell cycle"/>
    <property type="evidence" value="ECO:0007669"/>
    <property type="project" value="UniProtKB-KW"/>
</dbReference>
<evidence type="ECO:0000259" key="16">
    <source>
        <dbReference type="PROSITE" id="PS50056"/>
    </source>
</evidence>
<dbReference type="Gene3D" id="3.90.190.10">
    <property type="entry name" value="Protein tyrosine phosphatase superfamily"/>
    <property type="match status" value="2"/>
</dbReference>
<keyword evidence="18" id="KW-1185">Reference proteome</keyword>
<organism evidence="17 18">
    <name type="scientific">Lagenidium giganteum</name>
    <dbReference type="NCBI Taxonomy" id="4803"/>
    <lineage>
        <taxon>Eukaryota</taxon>
        <taxon>Sar</taxon>
        <taxon>Stramenopiles</taxon>
        <taxon>Oomycota</taxon>
        <taxon>Peronosporomycetes</taxon>
        <taxon>Pythiales</taxon>
        <taxon>Pythiaceae</taxon>
    </lineage>
</organism>
<evidence type="ECO:0000256" key="12">
    <source>
        <dbReference type="ARBA" id="ARBA00023254"/>
    </source>
</evidence>
<evidence type="ECO:0000256" key="9">
    <source>
        <dbReference type="ARBA" id="ARBA00022801"/>
    </source>
</evidence>
<dbReference type="InterPro" id="IPR029021">
    <property type="entry name" value="Prot-tyrosine_phosphatase-like"/>
</dbReference>
<dbReference type="PROSITE" id="PS50054">
    <property type="entry name" value="TYR_PHOSPHATASE_DUAL"/>
    <property type="match status" value="1"/>
</dbReference>
<dbReference type="InterPro" id="IPR050561">
    <property type="entry name" value="PTP"/>
</dbReference>
<evidence type="ECO:0000256" key="1">
    <source>
        <dbReference type="ARBA" id="ARBA00004123"/>
    </source>
</evidence>
<dbReference type="InterPro" id="IPR029260">
    <property type="entry name" value="DSPn"/>
</dbReference>
<dbReference type="SUPFAM" id="SSF52799">
    <property type="entry name" value="(Phosphotyrosine protein) phosphatases II"/>
    <property type="match status" value="2"/>
</dbReference>
<evidence type="ECO:0000256" key="8">
    <source>
        <dbReference type="ARBA" id="ARBA00022776"/>
    </source>
</evidence>
<dbReference type="SMART" id="SM00195">
    <property type="entry name" value="DSPc"/>
    <property type="match status" value="1"/>
</dbReference>
<dbReference type="EMBL" id="DAKRPA010000005">
    <property type="protein sequence ID" value="DBA04840.1"/>
    <property type="molecule type" value="Genomic_DNA"/>
</dbReference>
<evidence type="ECO:0000256" key="5">
    <source>
        <dbReference type="ARBA" id="ARBA00022490"/>
    </source>
</evidence>
<feature type="domain" description="Tyrosine specific protein phosphatases" evidence="16">
    <location>
        <begin position="255"/>
        <end position="317"/>
    </location>
</feature>
<dbReference type="InterPro" id="IPR016130">
    <property type="entry name" value="Tyr_Pase_AS"/>
</dbReference>
<reference evidence="17" key="1">
    <citation type="submission" date="2022-11" db="EMBL/GenBank/DDBJ databases">
        <authorList>
            <person name="Morgan W.R."/>
            <person name="Tartar A."/>
        </authorList>
    </citation>
    <scope>NUCLEOTIDE SEQUENCE</scope>
    <source>
        <strain evidence="17">ARSEF 373</strain>
    </source>
</reference>
<feature type="region of interest" description="Disordered" evidence="14">
    <location>
        <begin position="354"/>
        <end position="406"/>
    </location>
</feature>
<dbReference type="CDD" id="cd17657">
    <property type="entry name" value="CDC14_N"/>
    <property type="match status" value="1"/>
</dbReference>
<evidence type="ECO:0000256" key="14">
    <source>
        <dbReference type="SAM" id="MobiDB-lite"/>
    </source>
</evidence>
<comment type="caution">
    <text evidence="17">The sequence shown here is derived from an EMBL/GenBank/DDBJ whole genome shotgun (WGS) entry which is preliminary data.</text>
</comment>
<dbReference type="GO" id="GO:0032954">
    <property type="term" value="P:regulation of cytokinetic process"/>
    <property type="evidence" value="ECO:0007669"/>
    <property type="project" value="UniProtKB-ARBA"/>
</dbReference>
<dbReference type="PROSITE" id="PS50056">
    <property type="entry name" value="TYR_PHOSPHATASE_2"/>
    <property type="match status" value="1"/>
</dbReference>
<dbReference type="GO" id="GO:0007096">
    <property type="term" value="P:regulation of exit from mitosis"/>
    <property type="evidence" value="ECO:0007669"/>
    <property type="project" value="UniProtKB-ARBA"/>
</dbReference>
<dbReference type="Pfam" id="PF00782">
    <property type="entry name" value="DSPc"/>
    <property type="match status" value="1"/>
</dbReference>
<dbReference type="GO" id="GO:0051301">
    <property type="term" value="P:cell division"/>
    <property type="evidence" value="ECO:0007669"/>
    <property type="project" value="UniProtKB-KW"/>
</dbReference>
<dbReference type="EC" id="3.1.3.48" evidence="4"/>
<keyword evidence="8" id="KW-0498">Mitosis</keyword>
<dbReference type="AlphaFoldDB" id="A0AAV2ZGG3"/>
<evidence type="ECO:0000256" key="4">
    <source>
        <dbReference type="ARBA" id="ARBA00013064"/>
    </source>
</evidence>
<protein>
    <recommendedName>
        <fullName evidence="4">protein-tyrosine-phosphatase</fullName>
        <ecNumber evidence="4">3.1.3.48</ecNumber>
    </recommendedName>
</protein>
<dbReference type="InterPro" id="IPR000340">
    <property type="entry name" value="Dual-sp_phosphatase_cat-dom"/>
</dbReference>
<keyword evidence="10" id="KW-0904">Protein phosphatase</keyword>
<dbReference type="GO" id="GO:0000278">
    <property type="term" value="P:mitotic cell cycle"/>
    <property type="evidence" value="ECO:0007669"/>
    <property type="project" value="UniProtKB-ARBA"/>
</dbReference>
<dbReference type="InterPro" id="IPR000387">
    <property type="entry name" value="Tyr_Pase_dom"/>
</dbReference>
<dbReference type="FunFam" id="3.90.190.10:FF:000038">
    <property type="entry name" value="Tyrosine-protein phosphatase CDC14"/>
    <property type="match status" value="1"/>
</dbReference>
<dbReference type="InterPro" id="IPR003595">
    <property type="entry name" value="Tyr_Pase_cat"/>
</dbReference>
<evidence type="ECO:0000313" key="18">
    <source>
        <dbReference type="Proteomes" id="UP001146120"/>
    </source>
</evidence>
<accession>A0AAV2ZGG3</accession>
<dbReference type="PANTHER" id="PTHR23339">
    <property type="entry name" value="TYROSINE SPECIFIC PROTEIN PHOSPHATASE AND DUAL SPECIFICITY PROTEIN PHOSPHATASE"/>
    <property type="match status" value="1"/>
</dbReference>
<evidence type="ECO:0000313" key="17">
    <source>
        <dbReference type="EMBL" id="DBA04840.1"/>
    </source>
</evidence>
<evidence type="ECO:0000256" key="11">
    <source>
        <dbReference type="ARBA" id="ARBA00023242"/>
    </source>
</evidence>
<dbReference type="GO" id="GO:0005856">
    <property type="term" value="C:cytoskeleton"/>
    <property type="evidence" value="ECO:0007669"/>
    <property type="project" value="UniProtKB-ARBA"/>
</dbReference>
<evidence type="ECO:0000256" key="6">
    <source>
        <dbReference type="ARBA" id="ARBA00022553"/>
    </source>
</evidence>
<evidence type="ECO:0000256" key="3">
    <source>
        <dbReference type="ARBA" id="ARBA00007315"/>
    </source>
</evidence>
<name>A0AAV2ZGG3_9STRA</name>
<comment type="similarity">
    <text evidence="3">Belongs to the protein-tyrosine phosphatase family. Non-receptor class CDC14 subfamily.</text>
</comment>
<dbReference type="GO" id="GO:0004725">
    <property type="term" value="F:protein tyrosine phosphatase activity"/>
    <property type="evidence" value="ECO:0007669"/>
    <property type="project" value="UniProtKB-EC"/>
</dbReference>
<evidence type="ECO:0000259" key="15">
    <source>
        <dbReference type="PROSITE" id="PS50054"/>
    </source>
</evidence>
<dbReference type="CDD" id="cd14499">
    <property type="entry name" value="CDC14_C"/>
    <property type="match status" value="1"/>
</dbReference>